<dbReference type="HOGENOM" id="CLU_000445_70_50_5"/>
<feature type="domain" description="EAL" evidence="1">
    <location>
        <begin position="286"/>
        <end position="533"/>
    </location>
</feature>
<dbReference type="InterPro" id="IPR035919">
    <property type="entry name" value="EAL_sf"/>
</dbReference>
<dbReference type="GO" id="GO:0071111">
    <property type="term" value="F:cyclic-guanylate-specific phosphodiesterase activity"/>
    <property type="evidence" value="ECO:0007669"/>
    <property type="project" value="InterPro"/>
</dbReference>
<dbReference type="InterPro" id="IPR050706">
    <property type="entry name" value="Cyclic-di-GMP_PDE-like"/>
</dbReference>
<accession>Q9A9A8</accession>
<dbReference type="CDD" id="cd01948">
    <property type="entry name" value="EAL"/>
    <property type="match status" value="1"/>
</dbReference>
<dbReference type="SMART" id="SM00052">
    <property type="entry name" value="EAL"/>
    <property type="match status" value="1"/>
</dbReference>
<dbReference type="KEGG" id="ccr:CC_1086"/>
<organism evidence="2 3">
    <name type="scientific">Caulobacter vibrioides (strain ATCC 19089 / CIP 103742 / CB 15)</name>
    <name type="common">Caulobacter crescentus</name>
    <dbReference type="NCBI Taxonomy" id="190650"/>
    <lineage>
        <taxon>Bacteria</taxon>
        <taxon>Pseudomonadati</taxon>
        <taxon>Pseudomonadota</taxon>
        <taxon>Alphaproteobacteria</taxon>
        <taxon>Caulobacterales</taxon>
        <taxon>Caulobacteraceae</taxon>
        <taxon>Caulobacter</taxon>
    </lineage>
</organism>
<dbReference type="Pfam" id="PF00563">
    <property type="entry name" value="EAL"/>
    <property type="match status" value="1"/>
</dbReference>
<dbReference type="STRING" id="190650.CC_1086"/>
<dbReference type="Gene3D" id="3.20.20.450">
    <property type="entry name" value="EAL domain"/>
    <property type="match status" value="1"/>
</dbReference>
<gene>
    <name evidence="2" type="ordered locus">CC_1086</name>
</gene>
<dbReference type="BioCyc" id="CAULO:CC1086-MONOMER"/>
<proteinExistence type="predicted"/>
<protein>
    <submittedName>
        <fullName evidence="2">Sensory box protein</fullName>
    </submittedName>
</protein>
<dbReference type="Proteomes" id="UP000001816">
    <property type="component" value="Chromosome"/>
</dbReference>
<dbReference type="PANTHER" id="PTHR33121">
    <property type="entry name" value="CYCLIC DI-GMP PHOSPHODIESTERASE PDEF"/>
    <property type="match status" value="1"/>
</dbReference>
<dbReference type="GO" id="GO:0009432">
    <property type="term" value="P:SOS response"/>
    <property type="evidence" value="ECO:0000269"/>
    <property type="project" value="CollecTF"/>
</dbReference>
<dbReference type="AlphaFoldDB" id="Q9A9A8"/>
<sequence>MQGLRAYWGIAVLSLDPRRLLGLAFASADLLVELQNGRVRLALGAAQKVMGASEAALAGKAWAELFHADDRALMEAMLSCADDGVRRGPVVLRLAEPADKHIRVVLRALPENQGRISAAVTAAQPAGPPLSASSLQPRESFDDIAQGLFEAARVTGIELELAMVEFAGLGDMREALSPDEAVALDVRVASALRAEAHGGAAATKLSDDRFALLRQRDDRPENMIKRLTKMVSAEASAHVVPLENGGGSSRALRALRYALDDFLREGLKETPPMTLSEAMNRSVKRTLARAGALGVAVSQRRFNLAFQPVVSLSTGLAHHHEVLVRFEDGGSPFALIRMAEEFDLIEELDHAIVEQAVKKLANDSERKLKLAVNVSGQTIGNETFVEHVGRLLAKFNEAKGRLIFEITETRAIDNLATANQHIQSLRSMGSLVCLDDFGAGSSSFSYLQQLALDIVKIDGRYVRELADNSRDGALVRRLVELCRDLKVRTVAEMVETSEVEDVIRSVGVDFAQGWLYGKPADKPLPALRPAAPVKAVARRAGASDSWG</sequence>
<dbReference type="InterPro" id="IPR000014">
    <property type="entry name" value="PAS"/>
</dbReference>
<dbReference type="InterPro" id="IPR001633">
    <property type="entry name" value="EAL_dom"/>
</dbReference>
<dbReference type="PIR" id="B87384">
    <property type="entry name" value="B87384"/>
</dbReference>
<evidence type="ECO:0000313" key="2">
    <source>
        <dbReference type="EMBL" id="AAK23070.1"/>
    </source>
</evidence>
<dbReference type="SUPFAM" id="SSF141868">
    <property type="entry name" value="EAL domain-like"/>
    <property type="match status" value="1"/>
</dbReference>
<name>Q9A9A8_CAUVC</name>
<reference evidence="2 3" key="1">
    <citation type="journal article" date="2001" name="Proc. Natl. Acad. Sci. U.S.A.">
        <title>Complete genome sequence of Caulobacter crescentus.</title>
        <authorList>
            <person name="Nierman W.C."/>
            <person name="Feldblyum T.V."/>
            <person name="Laub M.T."/>
            <person name="Paulsen I.T."/>
            <person name="Nelson K.E."/>
            <person name="Eisen J.A."/>
            <person name="Heidelberg J.F."/>
            <person name="Alley M.R."/>
            <person name="Ohta N."/>
            <person name="Maddock J.R."/>
            <person name="Potocka I."/>
            <person name="Nelson W.C."/>
            <person name="Newton A."/>
            <person name="Stephens C."/>
            <person name="Phadke N.D."/>
            <person name="Ely B."/>
            <person name="DeBoy R.T."/>
            <person name="Dodson R.J."/>
            <person name="Durkin A.S."/>
            <person name="Gwinn M.L."/>
            <person name="Haft D.H."/>
            <person name="Kolonay J.F."/>
            <person name="Smit J."/>
            <person name="Craven M.B."/>
            <person name="Khouri H."/>
            <person name="Shetty J."/>
            <person name="Berry K."/>
            <person name="Utterback T."/>
            <person name="Tran K."/>
            <person name="Wolf A."/>
            <person name="Vamathevan J."/>
            <person name="Ermolaeva M."/>
            <person name="White O."/>
            <person name="Salzberg S.L."/>
            <person name="Venter J.C."/>
            <person name="Shapiro L."/>
            <person name="Fraser C.M."/>
        </authorList>
    </citation>
    <scope>NUCLEOTIDE SEQUENCE [LARGE SCALE GENOMIC DNA]</scope>
    <source>
        <strain evidence="3">ATCC 19089 / CB15</strain>
    </source>
</reference>
<dbReference type="eggNOG" id="COG2200">
    <property type="taxonomic scope" value="Bacteria"/>
</dbReference>
<dbReference type="CDD" id="cd00130">
    <property type="entry name" value="PAS"/>
    <property type="match status" value="1"/>
</dbReference>
<keyword evidence="3" id="KW-1185">Reference proteome</keyword>
<evidence type="ECO:0000259" key="1">
    <source>
        <dbReference type="PROSITE" id="PS50883"/>
    </source>
</evidence>
<dbReference type="PROSITE" id="PS50883">
    <property type="entry name" value="EAL"/>
    <property type="match status" value="1"/>
</dbReference>
<dbReference type="EnsemblBacteria" id="AAK23070">
    <property type="protein sequence ID" value="AAK23070"/>
    <property type="gene ID" value="CC_1086"/>
</dbReference>
<evidence type="ECO:0000313" key="3">
    <source>
        <dbReference type="Proteomes" id="UP000001816"/>
    </source>
</evidence>
<dbReference type="PATRIC" id="fig|190650.5.peg.1105"/>
<dbReference type="PANTHER" id="PTHR33121:SF23">
    <property type="entry name" value="CYCLIC DI-GMP PHOSPHODIESTERASE PDEB"/>
    <property type="match status" value="1"/>
</dbReference>
<dbReference type="SMR" id="Q9A9A8"/>
<dbReference type="EMBL" id="AE005673">
    <property type="protein sequence ID" value="AAK23070.1"/>
    <property type="molecule type" value="Genomic_DNA"/>
</dbReference>